<gene>
    <name evidence="9" type="ORF">DCF19_24280</name>
</gene>
<feature type="chain" id="PRO_5015839140" evidence="7">
    <location>
        <begin position="25"/>
        <end position="142"/>
    </location>
</feature>
<dbReference type="AlphaFoldDB" id="A0A2W4VQZ6"/>
<proteinExistence type="predicted"/>
<dbReference type="PROSITE" id="PS51257">
    <property type="entry name" value="PROKAR_LIPOPROTEIN"/>
    <property type="match status" value="1"/>
</dbReference>
<keyword evidence="7" id="KW-0732">Signal</keyword>
<evidence type="ECO:0000256" key="5">
    <source>
        <dbReference type="ARBA" id="ARBA00023157"/>
    </source>
</evidence>
<dbReference type="GO" id="GO:0051537">
    <property type="term" value="F:2 iron, 2 sulfur cluster binding"/>
    <property type="evidence" value="ECO:0007669"/>
    <property type="project" value="UniProtKB-KW"/>
</dbReference>
<dbReference type="Pfam" id="PF00355">
    <property type="entry name" value="Rieske"/>
    <property type="match status" value="1"/>
</dbReference>
<reference evidence="9 10" key="1">
    <citation type="submission" date="2018-04" db="EMBL/GenBank/DDBJ databases">
        <authorList>
            <person name="Go L.Y."/>
            <person name="Mitchell J.A."/>
        </authorList>
    </citation>
    <scope>NUCLEOTIDE SEQUENCE [LARGE SCALE GENOMIC DNA]</scope>
    <source>
        <strain evidence="9">ULC066bin1</strain>
    </source>
</reference>
<dbReference type="InterPro" id="IPR014349">
    <property type="entry name" value="Rieske_Fe-S_prot"/>
</dbReference>
<sequence>MERRKFLMLFGVGTLASYLPVAIAACSSLLKPDAASAQSDGFLVVGTVTDLDNAGQILRDTEIGSIALVRSPDNPQNLIAVDPTCTHQGCKTNWDNNNQSYNCPCHGAKFDVYGNVINGPARNSLKTYDATIQGNSVLVRRS</sequence>
<evidence type="ECO:0000313" key="10">
    <source>
        <dbReference type="Proteomes" id="UP000249467"/>
    </source>
</evidence>
<feature type="signal peptide" evidence="7">
    <location>
        <begin position="1"/>
        <end position="24"/>
    </location>
</feature>
<evidence type="ECO:0000313" key="9">
    <source>
        <dbReference type="EMBL" id="PZO35263.1"/>
    </source>
</evidence>
<dbReference type="GO" id="GO:0046872">
    <property type="term" value="F:metal ion binding"/>
    <property type="evidence" value="ECO:0007669"/>
    <property type="project" value="UniProtKB-KW"/>
</dbReference>
<dbReference type="GO" id="GO:0016020">
    <property type="term" value="C:membrane"/>
    <property type="evidence" value="ECO:0007669"/>
    <property type="project" value="InterPro"/>
</dbReference>
<accession>A0A2W4VQZ6</accession>
<dbReference type="EMBL" id="QBML01000066">
    <property type="protein sequence ID" value="PZO35263.1"/>
    <property type="molecule type" value="Genomic_DNA"/>
</dbReference>
<dbReference type="PANTHER" id="PTHR10134">
    <property type="entry name" value="CYTOCHROME B-C1 COMPLEX SUBUNIT RIESKE, MITOCHONDRIAL"/>
    <property type="match status" value="1"/>
</dbReference>
<dbReference type="InterPro" id="IPR036922">
    <property type="entry name" value="Rieske_2Fe-2S_sf"/>
</dbReference>
<keyword evidence="1" id="KW-0001">2Fe-2S</keyword>
<dbReference type="Proteomes" id="UP000249467">
    <property type="component" value="Unassembled WGS sequence"/>
</dbReference>
<comment type="caution">
    <text evidence="9">The sequence shown here is derived from an EMBL/GenBank/DDBJ whole genome shotgun (WGS) entry which is preliminary data.</text>
</comment>
<name>A0A2W4VQZ6_9CYAN</name>
<dbReference type="PROSITE" id="PS51296">
    <property type="entry name" value="RIESKE"/>
    <property type="match status" value="1"/>
</dbReference>
<evidence type="ECO:0000256" key="6">
    <source>
        <dbReference type="ARBA" id="ARBA00034078"/>
    </source>
</evidence>
<feature type="domain" description="Rieske" evidence="8">
    <location>
        <begin position="43"/>
        <end position="139"/>
    </location>
</feature>
<keyword evidence="2" id="KW-0479">Metal-binding</keyword>
<protein>
    <submittedName>
        <fullName evidence="9">Cytochrome B6</fullName>
    </submittedName>
</protein>
<evidence type="ECO:0000256" key="2">
    <source>
        <dbReference type="ARBA" id="ARBA00022723"/>
    </source>
</evidence>
<keyword evidence="4" id="KW-0411">Iron-sulfur</keyword>
<evidence type="ECO:0000256" key="1">
    <source>
        <dbReference type="ARBA" id="ARBA00022714"/>
    </source>
</evidence>
<evidence type="ECO:0000259" key="8">
    <source>
        <dbReference type="PROSITE" id="PS51296"/>
    </source>
</evidence>
<dbReference type="PRINTS" id="PR00162">
    <property type="entry name" value="RIESKE"/>
</dbReference>
<dbReference type="Gene3D" id="2.102.10.10">
    <property type="entry name" value="Rieske [2Fe-2S] iron-sulphur domain"/>
    <property type="match status" value="1"/>
</dbReference>
<evidence type="ECO:0000256" key="7">
    <source>
        <dbReference type="SAM" id="SignalP"/>
    </source>
</evidence>
<comment type="cofactor">
    <cofactor evidence="6">
        <name>[2Fe-2S] cluster</name>
        <dbReference type="ChEBI" id="CHEBI:190135"/>
    </cofactor>
</comment>
<dbReference type="GO" id="GO:0016705">
    <property type="term" value="F:oxidoreductase activity, acting on paired donors, with incorporation or reduction of molecular oxygen"/>
    <property type="evidence" value="ECO:0007669"/>
    <property type="project" value="UniProtKB-ARBA"/>
</dbReference>
<organism evidence="9 10">
    <name type="scientific">Pseudanabaena frigida</name>
    <dbReference type="NCBI Taxonomy" id="945775"/>
    <lineage>
        <taxon>Bacteria</taxon>
        <taxon>Bacillati</taxon>
        <taxon>Cyanobacteriota</taxon>
        <taxon>Cyanophyceae</taxon>
        <taxon>Pseudanabaenales</taxon>
        <taxon>Pseudanabaenaceae</taxon>
        <taxon>Pseudanabaena</taxon>
    </lineage>
</organism>
<evidence type="ECO:0000256" key="4">
    <source>
        <dbReference type="ARBA" id="ARBA00023014"/>
    </source>
</evidence>
<dbReference type="InterPro" id="IPR005805">
    <property type="entry name" value="Rieske_Fe-S_prot_C"/>
</dbReference>
<evidence type="ECO:0000256" key="3">
    <source>
        <dbReference type="ARBA" id="ARBA00023004"/>
    </source>
</evidence>
<dbReference type="GO" id="GO:0004497">
    <property type="term" value="F:monooxygenase activity"/>
    <property type="evidence" value="ECO:0007669"/>
    <property type="project" value="UniProtKB-ARBA"/>
</dbReference>
<dbReference type="InterPro" id="IPR017941">
    <property type="entry name" value="Rieske_2Fe-2S"/>
</dbReference>
<dbReference type="SUPFAM" id="SSF50022">
    <property type="entry name" value="ISP domain"/>
    <property type="match status" value="1"/>
</dbReference>
<keyword evidence="5" id="KW-1015">Disulfide bond</keyword>
<reference evidence="9 10" key="2">
    <citation type="submission" date="2018-06" db="EMBL/GenBank/DDBJ databases">
        <title>Metagenomic assembly of (sub)arctic Cyanobacteria and their associated microbiome from non-axenic cultures.</title>
        <authorList>
            <person name="Baurain D."/>
        </authorList>
    </citation>
    <scope>NUCLEOTIDE SEQUENCE [LARGE SCALE GENOMIC DNA]</scope>
    <source>
        <strain evidence="9">ULC066bin1</strain>
    </source>
</reference>
<keyword evidence="3" id="KW-0408">Iron</keyword>